<protein>
    <submittedName>
        <fullName evidence="3">Uncharacterized protein</fullName>
    </submittedName>
</protein>
<feature type="transmembrane region" description="Helical" evidence="2">
    <location>
        <begin position="175"/>
        <end position="198"/>
    </location>
</feature>
<evidence type="ECO:0000256" key="2">
    <source>
        <dbReference type="SAM" id="Phobius"/>
    </source>
</evidence>
<reference evidence="3 4" key="1">
    <citation type="submission" date="2022-05" db="EMBL/GenBank/DDBJ databases">
        <authorList>
            <consortium name="Genoscope - CEA"/>
            <person name="William W."/>
        </authorList>
    </citation>
    <scope>NUCLEOTIDE SEQUENCE [LARGE SCALE GENOMIC DNA]</scope>
</reference>
<sequence length="276" mass="31852">MQLFFLQRENRLTNHIHLSFFTLTTPVPEQTENIPTATLVPEQTTNSPSSRPSPNAGTKLPTQQNVIKTNDVPEETTGETKLWFLLFLLALIPVIGGVVVCRYWQKRRSRKPERKNSRSVEQKRPLMSRTPRGLDTLVRDLLVEDRRFISSFLNGKTSDGKLLVLIISEKRSSHAFVHSFLEIIITITFLFFFNLGYYHCQLVAEKLGIKQDEIRRWSQFPENPTEKFLAALGEMENGTIVMLIDASKQVELTLFADKLEKRFSQENVADERQTWV</sequence>
<proteinExistence type="predicted"/>
<evidence type="ECO:0000313" key="4">
    <source>
        <dbReference type="Proteomes" id="UP001159427"/>
    </source>
</evidence>
<evidence type="ECO:0000313" key="3">
    <source>
        <dbReference type="EMBL" id="CAH3194357.1"/>
    </source>
</evidence>
<accession>A0ABN8SS12</accession>
<keyword evidence="2" id="KW-0472">Membrane</keyword>
<dbReference type="Proteomes" id="UP001159427">
    <property type="component" value="Unassembled WGS sequence"/>
</dbReference>
<feature type="compositionally biased region" description="Polar residues" evidence="1">
    <location>
        <begin position="35"/>
        <end position="46"/>
    </location>
</feature>
<keyword evidence="2" id="KW-1133">Transmembrane helix</keyword>
<keyword evidence="4" id="KW-1185">Reference proteome</keyword>
<gene>
    <name evidence="3" type="ORF">PEVE_00027666</name>
</gene>
<feature type="transmembrane region" description="Helical" evidence="2">
    <location>
        <begin position="82"/>
        <end position="104"/>
    </location>
</feature>
<keyword evidence="2" id="KW-0812">Transmembrane</keyword>
<dbReference type="EMBL" id="CALNXI010003806">
    <property type="protein sequence ID" value="CAH3194357.1"/>
    <property type="molecule type" value="Genomic_DNA"/>
</dbReference>
<feature type="region of interest" description="Disordered" evidence="1">
    <location>
        <begin position="35"/>
        <end position="64"/>
    </location>
</feature>
<name>A0ABN8SS12_9CNID</name>
<evidence type="ECO:0000256" key="1">
    <source>
        <dbReference type="SAM" id="MobiDB-lite"/>
    </source>
</evidence>
<comment type="caution">
    <text evidence="3">The sequence shown here is derived from an EMBL/GenBank/DDBJ whole genome shotgun (WGS) entry which is preliminary data.</text>
</comment>
<organism evidence="3 4">
    <name type="scientific">Porites evermanni</name>
    <dbReference type="NCBI Taxonomy" id="104178"/>
    <lineage>
        <taxon>Eukaryota</taxon>
        <taxon>Metazoa</taxon>
        <taxon>Cnidaria</taxon>
        <taxon>Anthozoa</taxon>
        <taxon>Hexacorallia</taxon>
        <taxon>Scleractinia</taxon>
        <taxon>Fungiina</taxon>
        <taxon>Poritidae</taxon>
        <taxon>Porites</taxon>
    </lineage>
</organism>